<organism evidence="3 4">
    <name type="scientific">Carnegiea gigantea</name>
    <dbReference type="NCBI Taxonomy" id="171969"/>
    <lineage>
        <taxon>Eukaryota</taxon>
        <taxon>Viridiplantae</taxon>
        <taxon>Streptophyta</taxon>
        <taxon>Embryophyta</taxon>
        <taxon>Tracheophyta</taxon>
        <taxon>Spermatophyta</taxon>
        <taxon>Magnoliopsida</taxon>
        <taxon>eudicotyledons</taxon>
        <taxon>Gunneridae</taxon>
        <taxon>Pentapetalae</taxon>
        <taxon>Caryophyllales</taxon>
        <taxon>Cactineae</taxon>
        <taxon>Cactaceae</taxon>
        <taxon>Cactoideae</taxon>
        <taxon>Echinocereeae</taxon>
        <taxon>Carnegiea</taxon>
    </lineage>
</organism>
<comment type="caution">
    <text evidence="3">The sequence shown here is derived from an EMBL/GenBank/DDBJ whole genome shotgun (WGS) entry which is preliminary data.</text>
</comment>
<feature type="domain" description="DUF8040" evidence="2">
    <location>
        <begin position="145"/>
        <end position="200"/>
    </location>
</feature>
<sequence>MGKHATGEMSFAPGTVASLSNQTQQSKEKAIGMEEHVGDTEEAYDDGSDVDIKSLGAKESQFPLRSVHSSRKWKSKGRRSSGVKRMDEKDYQTDEEDCTMDEEEDRAIDTIVVYTIVVYTPEYFHVERPHSMLKERLPWKLHVHREGFTERGHFVKSVEIVTITLFILARGASYREAEDRFQHSPSTIGKSHKQVLDGLVQFQAVLKPG</sequence>
<proteinExistence type="predicted"/>
<feature type="region of interest" description="Disordered" evidence="1">
    <location>
        <begin position="1"/>
        <end position="101"/>
    </location>
</feature>
<feature type="compositionally biased region" description="Basic residues" evidence="1">
    <location>
        <begin position="68"/>
        <end position="82"/>
    </location>
</feature>
<dbReference type="Proteomes" id="UP001153076">
    <property type="component" value="Unassembled WGS sequence"/>
</dbReference>
<evidence type="ECO:0000313" key="3">
    <source>
        <dbReference type="EMBL" id="KAJ8446492.1"/>
    </source>
</evidence>
<dbReference type="AlphaFoldDB" id="A0A9Q1KPU0"/>
<dbReference type="Pfam" id="PF26138">
    <property type="entry name" value="DUF8040"/>
    <property type="match status" value="1"/>
</dbReference>
<evidence type="ECO:0000313" key="4">
    <source>
        <dbReference type="Proteomes" id="UP001153076"/>
    </source>
</evidence>
<reference evidence="3" key="1">
    <citation type="submission" date="2022-04" db="EMBL/GenBank/DDBJ databases">
        <title>Carnegiea gigantea Genome sequencing and assembly v2.</title>
        <authorList>
            <person name="Copetti D."/>
            <person name="Sanderson M.J."/>
            <person name="Burquez A."/>
            <person name="Wojciechowski M.F."/>
        </authorList>
    </citation>
    <scope>NUCLEOTIDE SEQUENCE</scope>
    <source>
        <strain evidence="3">SGP5-SGP5p</strain>
        <tissue evidence="3">Aerial part</tissue>
    </source>
</reference>
<gene>
    <name evidence="3" type="ORF">Cgig2_027454</name>
</gene>
<evidence type="ECO:0000256" key="1">
    <source>
        <dbReference type="SAM" id="MobiDB-lite"/>
    </source>
</evidence>
<protein>
    <recommendedName>
        <fullName evidence="2">DUF8040 domain-containing protein</fullName>
    </recommendedName>
</protein>
<feature type="compositionally biased region" description="Basic and acidic residues" evidence="1">
    <location>
        <begin position="26"/>
        <end position="39"/>
    </location>
</feature>
<feature type="compositionally biased region" description="Acidic residues" evidence="1">
    <location>
        <begin position="40"/>
        <end position="49"/>
    </location>
</feature>
<evidence type="ECO:0000259" key="2">
    <source>
        <dbReference type="Pfam" id="PF26138"/>
    </source>
</evidence>
<dbReference type="InterPro" id="IPR058353">
    <property type="entry name" value="DUF8040"/>
</dbReference>
<accession>A0A9Q1KPU0</accession>
<keyword evidence="4" id="KW-1185">Reference proteome</keyword>
<dbReference type="EMBL" id="JAKOGI010000053">
    <property type="protein sequence ID" value="KAJ8446492.1"/>
    <property type="molecule type" value="Genomic_DNA"/>
</dbReference>
<name>A0A9Q1KPU0_9CARY</name>